<dbReference type="PANTHER" id="PTHR48079">
    <property type="entry name" value="PROTEIN YEEZ"/>
    <property type="match status" value="1"/>
</dbReference>
<dbReference type="AlphaFoldDB" id="A0A5K7Z6C9"/>
<dbReference type="EMBL" id="AP021875">
    <property type="protein sequence ID" value="BBO75221.1"/>
    <property type="molecule type" value="Genomic_DNA"/>
</dbReference>
<dbReference type="RefSeq" id="WP_170302259.1">
    <property type="nucleotide sequence ID" value="NZ_AP021875.1"/>
</dbReference>
<reference evidence="2 3" key="1">
    <citation type="submission" date="2019-11" db="EMBL/GenBank/DDBJ databases">
        <title>Comparative genomics of hydrocarbon-degrading Desulfosarcina strains.</title>
        <authorList>
            <person name="Watanabe M."/>
            <person name="Kojima H."/>
            <person name="Fukui M."/>
        </authorList>
    </citation>
    <scope>NUCLEOTIDE SEQUENCE [LARGE SCALE GENOMIC DNA]</scope>
    <source>
        <strain evidence="2 3">PP31</strain>
    </source>
</reference>
<dbReference type="InterPro" id="IPR036291">
    <property type="entry name" value="NAD(P)-bd_dom_sf"/>
</dbReference>
<organism evidence="2 3">
    <name type="scientific">Desulfosarcina widdelii</name>
    <dbReference type="NCBI Taxonomy" id="947919"/>
    <lineage>
        <taxon>Bacteria</taxon>
        <taxon>Pseudomonadati</taxon>
        <taxon>Thermodesulfobacteriota</taxon>
        <taxon>Desulfobacteria</taxon>
        <taxon>Desulfobacterales</taxon>
        <taxon>Desulfosarcinaceae</taxon>
        <taxon>Desulfosarcina</taxon>
    </lineage>
</organism>
<sequence>MNILITGAAGFIGSHLARELAHQGHRVRGLLMPREDGQTLEASGIEIVRGDLTAPDTLAGAAEDIDIVFHLAARTIDWGTRKQFEAIMVDGTRNILQASKGHTSRFVYCSSVAAYGLDRDLAGFDEDRATRMCGVPYCDTKIIAENLVKQYCGANGLAYTIVRPANVFGPGSVWVKEMLDAFRRGPLPLIDKGRVPGAFVYVDNLVRGMILAGLADIAAGRTYLFRDDYPITWGEYLRTIGGWIGKTPRGNLSFRMAWTLGAVCEALLTPLGIRPPLTRLSVGVMGKDLSVDAGRARRELGWKSRISQDQAMQRIKEWVESDYL</sequence>
<dbReference type="Pfam" id="PF01370">
    <property type="entry name" value="Epimerase"/>
    <property type="match status" value="1"/>
</dbReference>
<dbReference type="GO" id="GO:0005737">
    <property type="term" value="C:cytoplasm"/>
    <property type="evidence" value="ECO:0007669"/>
    <property type="project" value="TreeGrafter"/>
</dbReference>
<evidence type="ECO:0000259" key="1">
    <source>
        <dbReference type="SMART" id="SM00822"/>
    </source>
</evidence>
<dbReference type="SMART" id="SM00822">
    <property type="entry name" value="PKS_KR"/>
    <property type="match status" value="1"/>
</dbReference>
<keyword evidence="3" id="KW-1185">Reference proteome</keyword>
<dbReference type="KEGG" id="dwd:DSCW_26380"/>
<dbReference type="InterPro" id="IPR051783">
    <property type="entry name" value="NAD(P)-dependent_oxidoreduct"/>
</dbReference>
<gene>
    <name evidence="2" type="ORF">DSCW_26380</name>
</gene>
<dbReference type="Gene3D" id="3.40.50.720">
    <property type="entry name" value="NAD(P)-binding Rossmann-like Domain"/>
    <property type="match status" value="1"/>
</dbReference>
<protein>
    <submittedName>
        <fullName evidence="2">Oxidoreductase</fullName>
    </submittedName>
</protein>
<dbReference type="InterPro" id="IPR057326">
    <property type="entry name" value="KR_dom"/>
</dbReference>
<proteinExistence type="predicted"/>
<evidence type="ECO:0000313" key="2">
    <source>
        <dbReference type="EMBL" id="BBO75221.1"/>
    </source>
</evidence>
<evidence type="ECO:0000313" key="3">
    <source>
        <dbReference type="Proteomes" id="UP000427769"/>
    </source>
</evidence>
<dbReference type="GO" id="GO:0004029">
    <property type="term" value="F:aldehyde dehydrogenase (NAD+) activity"/>
    <property type="evidence" value="ECO:0007669"/>
    <property type="project" value="TreeGrafter"/>
</dbReference>
<dbReference type="PANTHER" id="PTHR48079:SF6">
    <property type="entry name" value="NAD(P)-BINDING DOMAIN-CONTAINING PROTEIN-RELATED"/>
    <property type="match status" value="1"/>
</dbReference>
<name>A0A5K7Z6C9_9BACT</name>
<dbReference type="SUPFAM" id="SSF51735">
    <property type="entry name" value="NAD(P)-binding Rossmann-fold domains"/>
    <property type="match status" value="1"/>
</dbReference>
<dbReference type="InterPro" id="IPR001509">
    <property type="entry name" value="Epimerase_deHydtase"/>
</dbReference>
<accession>A0A5K7Z6C9</accession>
<dbReference type="Proteomes" id="UP000427769">
    <property type="component" value="Chromosome"/>
</dbReference>
<feature type="domain" description="Ketoreductase" evidence="1">
    <location>
        <begin position="1"/>
        <end position="138"/>
    </location>
</feature>